<evidence type="ECO:0000256" key="3">
    <source>
        <dbReference type="ARBA" id="ARBA00048488"/>
    </source>
</evidence>
<dbReference type="InterPro" id="IPR002579">
    <property type="entry name" value="Met_Sox_Rdtase_MsrB_dom"/>
</dbReference>
<dbReference type="PROSITE" id="PS51790">
    <property type="entry name" value="MSRB"/>
    <property type="match status" value="1"/>
</dbReference>
<dbReference type="GO" id="GO:0005737">
    <property type="term" value="C:cytoplasm"/>
    <property type="evidence" value="ECO:0007669"/>
    <property type="project" value="TreeGrafter"/>
</dbReference>
<comment type="catalytic activity">
    <reaction evidence="3">
        <text>L-methionyl-[protein] + [thioredoxin]-disulfide + H2O = L-methionyl-(R)-S-oxide-[protein] + [thioredoxin]-dithiol</text>
        <dbReference type="Rhea" id="RHEA:24164"/>
        <dbReference type="Rhea" id="RHEA-COMP:10698"/>
        <dbReference type="Rhea" id="RHEA-COMP:10700"/>
        <dbReference type="Rhea" id="RHEA-COMP:12313"/>
        <dbReference type="Rhea" id="RHEA-COMP:12314"/>
        <dbReference type="ChEBI" id="CHEBI:15377"/>
        <dbReference type="ChEBI" id="CHEBI:16044"/>
        <dbReference type="ChEBI" id="CHEBI:29950"/>
        <dbReference type="ChEBI" id="CHEBI:45764"/>
        <dbReference type="ChEBI" id="CHEBI:50058"/>
        <dbReference type="EC" id="1.8.4.12"/>
    </reaction>
</comment>
<dbReference type="Gene3D" id="2.170.150.20">
    <property type="entry name" value="Peptide methionine sulfoxide reductase"/>
    <property type="match status" value="1"/>
</dbReference>
<dbReference type="NCBIfam" id="TIGR00357">
    <property type="entry name" value="peptide-methionine (R)-S-oxide reductase MsrB"/>
    <property type="match status" value="1"/>
</dbReference>
<gene>
    <name evidence="5" type="ORF">FHS90_001894</name>
</gene>
<dbReference type="Proteomes" id="UP000563094">
    <property type="component" value="Unassembled WGS sequence"/>
</dbReference>
<dbReference type="PANTHER" id="PTHR10173:SF52">
    <property type="entry name" value="METHIONINE-R-SULFOXIDE REDUCTASE B1"/>
    <property type="match status" value="1"/>
</dbReference>
<dbReference type="EC" id="1.8.4.12" evidence="1"/>
<dbReference type="GO" id="GO:0006979">
    <property type="term" value="P:response to oxidative stress"/>
    <property type="evidence" value="ECO:0007669"/>
    <property type="project" value="InterPro"/>
</dbReference>
<dbReference type="InterPro" id="IPR011057">
    <property type="entry name" value="Mss4-like_sf"/>
</dbReference>
<name>A0A839GHQ4_9BACT</name>
<dbReference type="SUPFAM" id="SSF51316">
    <property type="entry name" value="Mss4-like"/>
    <property type="match status" value="1"/>
</dbReference>
<evidence type="ECO:0000313" key="6">
    <source>
        <dbReference type="Proteomes" id="UP000563094"/>
    </source>
</evidence>
<evidence type="ECO:0000259" key="4">
    <source>
        <dbReference type="PROSITE" id="PS51790"/>
    </source>
</evidence>
<keyword evidence="2 5" id="KW-0560">Oxidoreductase</keyword>
<dbReference type="AlphaFoldDB" id="A0A839GHQ4"/>
<dbReference type="GO" id="GO:0030091">
    <property type="term" value="P:protein repair"/>
    <property type="evidence" value="ECO:0007669"/>
    <property type="project" value="InterPro"/>
</dbReference>
<dbReference type="RefSeq" id="WP_182512792.1">
    <property type="nucleotide sequence ID" value="NZ_JACJIQ010000006.1"/>
</dbReference>
<keyword evidence="6" id="KW-1185">Reference proteome</keyword>
<dbReference type="Pfam" id="PF01641">
    <property type="entry name" value="SelR"/>
    <property type="match status" value="1"/>
</dbReference>
<evidence type="ECO:0000256" key="1">
    <source>
        <dbReference type="ARBA" id="ARBA00012499"/>
    </source>
</evidence>
<reference evidence="5 6" key="1">
    <citation type="submission" date="2020-08" db="EMBL/GenBank/DDBJ databases">
        <title>Genomic Encyclopedia of Type Strains, Phase IV (KMG-IV): sequencing the most valuable type-strain genomes for metagenomic binning, comparative biology and taxonomic classification.</title>
        <authorList>
            <person name="Goeker M."/>
        </authorList>
    </citation>
    <scope>NUCLEOTIDE SEQUENCE [LARGE SCALE GENOMIC DNA]</scope>
    <source>
        <strain evidence="5 6">DSM 29854</strain>
    </source>
</reference>
<evidence type="ECO:0000256" key="2">
    <source>
        <dbReference type="ARBA" id="ARBA00023002"/>
    </source>
</evidence>
<comment type="caution">
    <text evidence="5">The sequence shown here is derived from an EMBL/GenBank/DDBJ whole genome shotgun (WGS) entry which is preliminary data.</text>
</comment>
<proteinExistence type="predicted"/>
<dbReference type="EMBL" id="JACJIQ010000006">
    <property type="protein sequence ID" value="MBA9077183.1"/>
    <property type="molecule type" value="Genomic_DNA"/>
</dbReference>
<dbReference type="GO" id="GO:0033743">
    <property type="term" value="F:peptide-methionine (R)-S-oxide reductase activity"/>
    <property type="evidence" value="ECO:0007669"/>
    <property type="project" value="UniProtKB-EC"/>
</dbReference>
<dbReference type="PANTHER" id="PTHR10173">
    <property type="entry name" value="METHIONINE SULFOXIDE REDUCTASE"/>
    <property type="match status" value="1"/>
</dbReference>
<dbReference type="InterPro" id="IPR028427">
    <property type="entry name" value="Met_Sox_Rdtase_MsrB"/>
</dbReference>
<sequence>MLRWKDVITFAKYGNPEPPRRVEKSEEEWQQHLTPAQFQILRLKGTEAPYRNAYCRSYHPGRYVCAACGSLLFHAATKYHAISGWPSFTQPASKGAIKYLFDNSHRMQRIEVQCNVCDGHLGHVFPDGPEPFGLRYCINSESLARIEETDGSVQEASANN</sequence>
<feature type="domain" description="MsrB" evidence="4">
    <location>
        <begin position="26"/>
        <end position="148"/>
    </location>
</feature>
<evidence type="ECO:0000313" key="5">
    <source>
        <dbReference type="EMBL" id="MBA9077183.1"/>
    </source>
</evidence>
<protein>
    <recommendedName>
        <fullName evidence="1">peptide-methionine (R)-S-oxide reductase</fullName>
        <ecNumber evidence="1">1.8.4.12</ecNumber>
    </recommendedName>
</protein>
<accession>A0A839GHQ4</accession>
<organism evidence="5 6">
    <name type="scientific">Rufibacter quisquiliarum</name>
    <dbReference type="NCBI Taxonomy" id="1549639"/>
    <lineage>
        <taxon>Bacteria</taxon>
        <taxon>Pseudomonadati</taxon>
        <taxon>Bacteroidota</taxon>
        <taxon>Cytophagia</taxon>
        <taxon>Cytophagales</taxon>
        <taxon>Hymenobacteraceae</taxon>
        <taxon>Rufibacter</taxon>
    </lineage>
</organism>